<organism evidence="2 3">
    <name type="scientific">Oryzihumus leptocrescens</name>
    <dbReference type="NCBI Taxonomy" id="297536"/>
    <lineage>
        <taxon>Bacteria</taxon>
        <taxon>Bacillati</taxon>
        <taxon>Actinomycetota</taxon>
        <taxon>Actinomycetes</taxon>
        <taxon>Micrococcales</taxon>
        <taxon>Intrasporangiaceae</taxon>
        <taxon>Oryzihumus</taxon>
    </lineage>
</organism>
<dbReference type="EMBL" id="VFOQ01000001">
    <property type="protein sequence ID" value="TQL61377.1"/>
    <property type="molecule type" value="Genomic_DNA"/>
</dbReference>
<dbReference type="InterPro" id="IPR027383">
    <property type="entry name" value="Znf_put"/>
</dbReference>
<sequence length="88" mass="9987">MSCGNHHDTDCSEVLLKVYDYLDGEMGPDDCAKIKQHLEECGPCLKEYDLDHMLKALVRRSCACEQAPTELRTQIMARITTVRVELSD</sequence>
<gene>
    <name evidence="2" type="ORF">FB474_2786</name>
</gene>
<protein>
    <submittedName>
        <fullName evidence="2">Mycothiol system anti-sigma-R factor</fullName>
    </submittedName>
</protein>
<keyword evidence="3" id="KW-1185">Reference proteome</keyword>
<dbReference type="Pfam" id="PF13490">
    <property type="entry name" value="zf-HC2"/>
    <property type="match status" value="1"/>
</dbReference>
<name>A0A542ZM48_9MICO</name>
<evidence type="ECO:0000313" key="3">
    <source>
        <dbReference type="Proteomes" id="UP000319514"/>
    </source>
</evidence>
<evidence type="ECO:0000259" key="1">
    <source>
        <dbReference type="Pfam" id="PF13490"/>
    </source>
</evidence>
<dbReference type="Proteomes" id="UP000319514">
    <property type="component" value="Unassembled WGS sequence"/>
</dbReference>
<dbReference type="RefSeq" id="WP_141789168.1">
    <property type="nucleotide sequence ID" value="NZ_BAAAKX010000001.1"/>
</dbReference>
<comment type="caution">
    <text evidence="2">The sequence shown here is derived from an EMBL/GenBank/DDBJ whole genome shotgun (WGS) entry which is preliminary data.</text>
</comment>
<dbReference type="OrthoDB" id="3267840at2"/>
<proteinExistence type="predicted"/>
<accession>A0A542ZM48</accession>
<dbReference type="AlphaFoldDB" id="A0A542ZM48"/>
<feature type="domain" description="Putative zinc-finger" evidence="1">
    <location>
        <begin position="11"/>
        <end position="44"/>
    </location>
</feature>
<dbReference type="InterPro" id="IPR024020">
    <property type="entry name" value="Anit_sigma_mycothiol_RsrA"/>
</dbReference>
<reference evidence="2 3" key="1">
    <citation type="submission" date="2019-06" db="EMBL/GenBank/DDBJ databases">
        <title>Sequencing the genomes of 1000 actinobacteria strains.</title>
        <authorList>
            <person name="Klenk H.-P."/>
        </authorList>
    </citation>
    <scope>NUCLEOTIDE SEQUENCE [LARGE SCALE GENOMIC DNA]</scope>
    <source>
        <strain evidence="2 3">DSM 18082</strain>
    </source>
</reference>
<dbReference type="NCBIfam" id="TIGR03988">
    <property type="entry name" value="antisig_RsrA"/>
    <property type="match status" value="1"/>
</dbReference>
<evidence type="ECO:0000313" key="2">
    <source>
        <dbReference type="EMBL" id="TQL61377.1"/>
    </source>
</evidence>